<feature type="domain" description="Histidine kinase" evidence="8">
    <location>
        <begin position="328"/>
        <end position="591"/>
    </location>
</feature>
<reference evidence="12 13" key="1">
    <citation type="journal article" date="2020" name="Sci. Rep.">
        <title>A novel cyanobacterial geosmin producer, revising GeoA distribution and dispersion patterns in Bacteria.</title>
        <authorList>
            <person name="Churro C."/>
            <person name="Semedo-Aguiar A.P."/>
            <person name="Silva A.D."/>
            <person name="Pereira-Leal J.B."/>
            <person name="Leite R.B."/>
        </authorList>
    </citation>
    <scope>NUCLEOTIDE SEQUENCE [LARGE SCALE GENOMIC DNA]</scope>
    <source>
        <strain evidence="12 13">IPMA8</strain>
    </source>
</reference>
<dbReference type="Pfam" id="PF00072">
    <property type="entry name" value="Response_reg"/>
    <property type="match status" value="2"/>
</dbReference>
<dbReference type="SUPFAM" id="SSF55874">
    <property type="entry name" value="ATPase domain of HSP90 chaperone/DNA topoisomerase II/histidine kinase"/>
    <property type="match status" value="1"/>
</dbReference>
<keyword evidence="13" id="KW-1185">Reference proteome</keyword>
<dbReference type="Pfam" id="PF00512">
    <property type="entry name" value="HisKA"/>
    <property type="match status" value="1"/>
</dbReference>
<keyword evidence="4" id="KW-0418">Kinase</keyword>
<evidence type="ECO:0000256" key="4">
    <source>
        <dbReference type="ARBA" id="ARBA00022777"/>
    </source>
</evidence>
<organism evidence="12 13">
    <name type="scientific">Microcoleus asticus IPMA8</name>
    <dbReference type="NCBI Taxonomy" id="2563858"/>
    <lineage>
        <taxon>Bacteria</taxon>
        <taxon>Bacillati</taxon>
        <taxon>Cyanobacteriota</taxon>
        <taxon>Cyanophyceae</taxon>
        <taxon>Oscillatoriophycideae</taxon>
        <taxon>Oscillatoriales</taxon>
        <taxon>Microcoleaceae</taxon>
        <taxon>Microcoleus</taxon>
        <taxon>Microcoleus asticus</taxon>
    </lineage>
</organism>
<dbReference type="PROSITE" id="PS50112">
    <property type="entry name" value="PAS"/>
    <property type="match status" value="1"/>
</dbReference>
<comment type="caution">
    <text evidence="12">The sequence shown here is derived from an EMBL/GenBank/DDBJ whole genome shotgun (WGS) entry which is preliminary data.</text>
</comment>
<keyword evidence="12" id="KW-0808">Transferase</keyword>
<feature type="domain" description="PAC" evidence="11">
    <location>
        <begin position="240"/>
        <end position="292"/>
    </location>
</feature>
<dbReference type="SMART" id="SM00448">
    <property type="entry name" value="REC"/>
    <property type="match status" value="2"/>
</dbReference>
<evidence type="ECO:0000259" key="9">
    <source>
        <dbReference type="PROSITE" id="PS50110"/>
    </source>
</evidence>
<dbReference type="InterPro" id="IPR013767">
    <property type="entry name" value="PAS_fold"/>
</dbReference>
<dbReference type="PANTHER" id="PTHR45339">
    <property type="entry name" value="HYBRID SIGNAL TRANSDUCTION HISTIDINE KINASE J"/>
    <property type="match status" value="1"/>
</dbReference>
<dbReference type="InterPro" id="IPR001610">
    <property type="entry name" value="PAC"/>
</dbReference>
<dbReference type="Pfam" id="PF00989">
    <property type="entry name" value="PAS"/>
    <property type="match status" value="1"/>
</dbReference>
<dbReference type="InterPro" id="IPR036890">
    <property type="entry name" value="HATPase_C_sf"/>
</dbReference>
<dbReference type="CDD" id="cd00130">
    <property type="entry name" value="PAS"/>
    <property type="match status" value="1"/>
</dbReference>
<dbReference type="InterPro" id="IPR000014">
    <property type="entry name" value="PAS"/>
</dbReference>
<feature type="domain" description="Response regulatory" evidence="9">
    <location>
        <begin position="617"/>
        <end position="751"/>
    </location>
</feature>
<dbReference type="SMART" id="SM00387">
    <property type="entry name" value="HATPase_c"/>
    <property type="match status" value="1"/>
</dbReference>
<dbReference type="SMART" id="SM00388">
    <property type="entry name" value="HisKA"/>
    <property type="match status" value="1"/>
</dbReference>
<dbReference type="SUPFAM" id="SSF47384">
    <property type="entry name" value="Homodimeric domain of signal transducing histidine kinase"/>
    <property type="match status" value="1"/>
</dbReference>
<dbReference type="CDD" id="cd16922">
    <property type="entry name" value="HATPase_EvgS-ArcB-TorS-like"/>
    <property type="match status" value="1"/>
</dbReference>
<keyword evidence="7" id="KW-0175">Coiled coil</keyword>
<evidence type="ECO:0000256" key="2">
    <source>
        <dbReference type="ARBA" id="ARBA00012438"/>
    </source>
</evidence>
<evidence type="ECO:0000256" key="1">
    <source>
        <dbReference type="ARBA" id="ARBA00000085"/>
    </source>
</evidence>
<evidence type="ECO:0000259" key="8">
    <source>
        <dbReference type="PROSITE" id="PS50109"/>
    </source>
</evidence>
<evidence type="ECO:0000313" key="12">
    <source>
        <dbReference type="EMBL" id="NQE32800.1"/>
    </source>
</evidence>
<dbReference type="EMBL" id="SRRZ01000006">
    <property type="protein sequence ID" value="NQE32800.1"/>
    <property type="molecule type" value="Genomic_DNA"/>
</dbReference>
<dbReference type="Gene3D" id="1.10.287.130">
    <property type="match status" value="1"/>
</dbReference>
<dbReference type="InterPro" id="IPR036097">
    <property type="entry name" value="HisK_dim/P_sf"/>
</dbReference>
<name>A0ABX2CQZ2_9CYAN</name>
<dbReference type="InterPro" id="IPR035965">
    <property type="entry name" value="PAS-like_dom_sf"/>
</dbReference>
<evidence type="ECO:0000313" key="13">
    <source>
        <dbReference type="Proteomes" id="UP000702425"/>
    </source>
</evidence>
<dbReference type="InterPro" id="IPR005467">
    <property type="entry name" value="His_kinase_dom"/>
</dbReference>
<accession>A0ABX2CQZ2</accession>
<dbReference type="InterPro" id="IPR003661">
    <property type="entry name" value="HisK_dim/P_dom"/>
</dbReference>
<dbReference type="InterPro" id="IPR003594">
    <property type="entry name" value="HATPase_dom"/>
</dbReference>
<feature type="modified residue" description="4-aspartylphosphate" evidence="6">
    <location>
        <position position="666"/>
    </location>
</feature>
<feature type="domain" description="PAS" evidence="10">
    <location>
        <begin position="161"/>
        <end position="197"/>
    </location>
</feature>
<dbReference type="Gene3D" id="3.30.450.20">
    <property type="entry name" value="PAS domain"/>
    <property type="match status" value="1"/>
</dbReference>
<dbReference type="PROSITE" id="PS50113">
    <property type="entry name" value="PAC"/>
    <property type="match status" value="1"/>
</dbReference>
<dbReference type="PANTHER" id="PTHR45339:SF1">
    <property type="entry name" value="HYBRID SIGNAL TRANSDUCTION HISTIDINE KINASE J"/>
    <property type="match status" value="1"/>
</dbReference>
<feature type="domain" description="Response regulatory" evidence="9">
    <location>
        <begin position="5"/>
        <end position="128"/>
    </location>
</feature>
<comment type="catalytic activity">
    <reaction evidence="1">
        <text>ATP + protein L-histidine = ADP + protein N-phospho-L-histidine.</text>
        <dbReference type="EC" id="2.7.13.3"/>
    </reaction>
</comment>
<dbReference type="GO" id="GO:0004673">
    <property type="term" value="F:protein histidine kinase activity"/>
    <property type="evidence" value="ECO:0007669"/>
    <property type="project" value="UniProtKB-EC"/>
</dbReference>
<dbReference type="NCBIfam" id="TIGR00229">
    <property type="entry name" value="sensory_box"/>
    <property type="match status" value="1"/>
</dbReference>
<dbReference type="Pfam" id="PF02518">
    <property type="entry name" value="HATPase_c"/>
    <property type="match status" value="1"/>
</dbReference>
<evidence type="ECO:0000256" key="6">
    <source>
        <dbReference type="PROSITE-ProRule" id="PRU00169"/>
    </source>
</evidence>
<dbReference type="PROSITE" id="PS50110">
    <property type="entry name" value="RESPONSE_REGULATORY"/>
    <property type="match status" value="2"/>
</dbReference>
<dbReference type="PROSITE" id="PS50109">
    <property type="entry name" value="HIS_KIN"/>
    <property type="match status" value="1"/>
</dbReference>
<dbReference type="Proteomes" id="UP000702425">
    <property type="component" value="Unassembled WGS sequence"/>
</dbReference>
<feature type="coiled-coil region" evidence="7">
    <location>
        <begin position="283"/>
        <end position="321"/>
    </location>
</feature>
<dbReference type="SUPFAM" id="SSF55785">
    <property type="entry name" value="PYP-like sensor domain (PAS domain)"/>
    <property type="match status" value="1"/>
</dbReference>
<keyword evidence="5" id="KW-0902">Two-component regulatory system</keyword>
<dbReference type="Gene3D" id="3.30.565.10">
    <property type="entry name" value="Histidine kinase-like ATPase, C-terminal domain"/>
    <property type="match status" value="1"/>
</dbReference>
<keyword evidence="3 6" id="KW-0597">Phosphoprotein</keyword>
<evidence type="ECO:0000256" key="5">
    <source>
        <dbReference type="ARBA" id="ARBA00023012"/>
    </source>
</evidence>
<evidence type="ECO:0000259" key="10">
    <source>
        <dbReference type="PROSITE" id="PS50112"/>
    </source>
</evidence>
<dbReference type="InterPro" id="IPR001789">
    <property type="entry name" value="Sig_transdc_resp-reg_receiver"/>
</dbReference>
<dbReference type="RefSeq" id="WP_172185209.1">
    <property type="nucleotide sequence ID" value="NZ_CAWPPK010000274.1"/>
</dbReference>
<dbReference type="InterPro" id="IPR011006">
    <property type="entry name" value="CheY-like_superfamily"/>
</dbReference>
<dbReference type="CDD" id="cd17546">
    <property type="entry name" value="REC_hyHK_CKI1_RcsC-like"/>
    <property type="match status" value="1"/>
</dbReference>
<proteinExistence type="predicted"/>
<gene>
    <name evidence="12" type="primary">arcB_4</name>
    <name evidence="12" type="ORF">E5S67_00517</name>
</gene>
<dbReference type="InterPro" id="IPR000700">
    <property type="entry name" value="PAS-assoc_C"/>
</dbReference>
<protein>
    <recommendedName>
        <fullName evidence="2">histidine kinase</fullName>
        <ecNumber evidence="2">2.7.13.3</ecNumber>
    </recommendedName>
</protein>
<evidence type="ECO:0000259" key="11">
    <source>
        <dbReference type="PROSITE" id="PS50113"/>
    </source>
</evidence>
<dbReference type="EC" id="2.7.13.3" evidence="2"/>
<dbReference type="PRINTS" id="PR00344">
    <property type="entry name" value="BCTRLSENSOR"/>
</dbReference>
<dbReference type="CDD" id="cd00082">
    <property type="entry name" value="HisKA"/>
    <property type="match status" value="1"/>
</dbReference>
<dbReference type="SUPFAM" id="SSF52172">
    <property type="entry name" value="CheY-like"/>
    <property type="match status" value="2"/>
</dbReference>
<evidence type="ECO:0000256" key="3">
    <source>
        <dbReference type="ARBA" id="ARBA00022553"/>
    </source>
</evidence>
<dbReference type="InterPro" id="IPR004358">
    <property type="entry name" value="Sig_transdc_His_kin-like_C"/>
</dbReference>
<feature type="modified residue" description="4-aspartylphosphate" evidence="6">
    <location>
        <position position="62"/>
    </location>
</feature>
<dbReference type="SMART" id="SM00086">
    <property type="entry name" value="PAC"/>
    <property type="match status" value="1"/>
</dbReference>
<dbReference type="Gene3D" id="3.40.50.2300">
    <property type="match status" value="2"/>
</dbReference>
<evidence type="ECO:0000256" key="7">
    <source>
        <dbReference type="SAM" id="Coils"/>
    </source>
</evidence>
<sequence>MKKPVIVCIDDEPDVLNSLKIELKKAIGDRCIIETAEGGADALELLADLQADEYEIALVLSDYIMPDIKGDELLRKIHESSPETLTIMLTGQADLEALSNAIKYAKLYRYIPKPWQNEDLKLTVVEAVHSYLQDQKLTDEILKRQAVNEELKLVNEALSASESRLSQFLEALPVGVSVYNPDGSIAYFNQTAQELLGANTIAESTAEQLAATYQLYVANTDELYPPDNLPILRALKGEFVKVDDVEIRQDGKIIAIEINTTPIFDASGNVAYAIAAFQDISDRKQAEKILADYQRTLEAQIDERTEQLQQAKQAAEAANTAKSTFLANMSHELRTPLNSILGFAQIMEPSPNLTLENRENMRIIRRSGEHLLTLINEVLDLSKIEAGRMTIDPKIFDLYRLLEDLQDMFQLRAQNQELQLLFQRDPDVPQYVRTDDIKLRQVLINLLSNAIQFTQSGKIILKVTKLENSEFINLLETPIACFDTTISIRDFSRTRSNCETVDLKEEAEDLTGPGFFLQFKIEDTGVGIAPEELDNIFKAFVQTASGQKNHKGTGLGLNISRQFVRLMGGEIVVESQLELGTTFKFEIPVDAVYDADIPALQINREVTGLEPNQPCYRILIVDDREDNRQLLVKMLSPLGFGLQQATNGREAIEMWGNWHPHLILMDVRMPVMDGYEATKKIKASIQQREQELQKNGEMNISDPESPIPKIIALTASTIEGRRSFALLVGCDDFISKPFCKKDIFDTLNKHLGVKYVYSNSTDFISTGDRNNLSASPSNAGLACLPKLPAEWINNIKQVIRSADFDLISRTIEGIRDAHPEFAEILQGHLDNFDYQKIFNVITETEESDNADRGGTN</sequence>